<dbReference type="HOGENOM" id="CLU_3356570_0_0_7"/>
<name>Q7VHM5_HELHP</name>
<dbReference type="AlphaFoldDB" id="Q7VHM5"/>
<keyword evidence="1" id="KW-0812">Transmembrane</keyword>
<dbReference type="EMBL" id="AE017125">
    <property type="protein sequence ID" value="AAP77538.1"/>
    <property type="molecule type" value="Genomic_DNA"/>
</dbReference>
<sequence>MFKRKFYTKITFIMLLFASNIYDYKILYIFFKDYTK</sequence>
<keyword evidence="1" id="KW-1133">Transmembrane helix</keyword>
<reference evidence="2 3" key="1">
    <citation type="journal article" date="2003" name="Proc. Natl. Acad. Sci. U.S.A.">
        <title>The complete genome sequence of the carcinogenic bacterium Helicobacter hepaticus.</title>
        <authorList>
            <person name="Suerbaum S."/>
            <person name="Josenhans C."/>
            <person name="Sterzenbach T."/>
            <person name="Drescher B."/>
            <person name="Brandt P."/>
            <person name="Bell M."/>
            <person name="Droege M."/>
            <person name="Fartmann B."/>
            <person name="Fischer H.-P."/>
            <person name="Ge Z."/>
            <person name="Hoerster A."/>
            <person name="Holland R."/>
            <person name="Klein K."/>
            <person name="Koenig J."/>
            <person name="Macko L."/>
            <person name="Mendz G.L."/>
            <person name="Nyakatura G."/>
            <person name="Schauer D.B."/>
            <person name="Shen Z."/>
            <person name="Weber J."/>
            <person name="Frosch M."/>
            <person name="Fox J.G."/>
        </authorList>
    </citation>
    <scope>NUCLEOTIDE SEQUENCE [LARGE SCALE GENOMIC DNA]</scope>
    <source>
        <strain evidence="3">ATCC 51449 / 3B1</strain>
    </source>
</reference>
<accession>Q7VHM5</accession>
<feature type="transmembrane region" description="Helical" evidence="1">
    <location>
        <begin position="12"/>
        <end position="31"/>
    </location>
</feature>
<evidence type="ECO:0000256" key="1">
    <source>
        <dbReference type="SAM" id="Phobius"/>
    </source>
</evidence>
<protein>
    <submittedName>
        <fullName evidence="2">Uncharacterized protein</fullName>
    </submittedName>
</protein>
<gene>
    <name evidence="2" type="ordered locus">HH_0941</name>
</gene>
<proteinExistence type="predicted"/>
<evidence type="ECO:0000313" key="2">
    <source>
        <dbReference type="EMBL" id="AAP77538.1"/>
    </source>
</evidence>
<keyword evidence="3" id="KW-1185">Reference proteome</keyword>
<dbReference type="KEGG" id="hhe:HH_0941"/>
<dbReference type="Proteomes" id="UP000002495">
    <property type="component" value="Chromosome"/>
</dbReference>
<evidence type="ECO:0000313" key="3">
    <source>
        <dbReference type="Proteomes" id="UP000002495"/>
    </source>
</evidence>
<organism evidence="2 3">
    <name type="scientific">Helicobacter hepaticus (strain ATCC 51449 / 3B1)</name>
    <dbReference type="NCBI Taxonomy" id="235279"/>
    <lineage>
        <taxon>Bacteria</taxon>
        <taxon>Pseudomonadati</taxon>
        <taxon>Campylobacterota</taxon>
        <taxon>Epsilonproteobacteria</taxon>
        <taxon>Campylobacterales</taxon>
        <taxon>Helicobacteraceae</taxon>
        <taxon>Helicobacter</taxon>
    </lineage>
</organism>
<keyword evidence="1" id="KW-0472">Membrane</keyword>